<evidence type="ECO:0000256" key="4">
    <source>
        <dbReference type="ARBA" id="ARBA00022989"/>
    </source>
</evidence>
<dbReference type="Gene3D" id="1.20.1260.100">
    <property type="entry name" value="TspO/MBR protein"/>
    <property type="match status" value="1"/>
</dbReference>
<comment type="similarity">
    <text evidence="2">Belongs to the TspO/BZRP family.</text>
</comment>
<evidence type="ECO:0000256" key="3">
    <source>
        <dbReference type="ARBA" id="ARBA00022692"/>
    </source>
</evidence>
<accession>A0AAD2FWK5</accession>
<keyword evidence="4 7" id="KW-1133">Transmembrane helix</keyword>
<dbReference type="EMBL" id="CAKOGP040001869">
    <property type="protein sequence ID" value="CAJ1954346.1"/>
    <property type="molecule type" value="Genomic_DNA"/>
</dbReference>
<keyword evidence="5 7" id="KW-0472">Membrane</keyword>
<dbReference type="InterPro" id="IPR004307">
    <property type="entry name" value="TspO_MBR"/>
</dbReference>
<name>A0AAD2FWK5_9STRA</name>
<sequence>MKFISSITLLGVCAVNTSEGFQLNNPRSASRSLVASKIQEYRTPSSKHSIRRQQASALYAATPQESPSKDLDTDALVKYGSSIGIQMGIITALLYGLDTLVGTIGLEVPFPAVFALFYFFSLKSRTFNPLNNQRPNLKKAVNGEGTPSKGFRDRVMPSWTPPGVTFPIMWILVIGPLRSFSSALVYMANGHHFCDPTLLALLLHLSIGDVWNTINNTEKRYGAAVPSVLMVSAAAANAAFQYSQVDPFAGKLLGLTLVWFSVASTLIADTWRLNPDPSTGQRDPLYPVTGGESKTEFSWFNSSP</sequence>
<evidence type="ECO:0000256" key="5">
    <source>
        <dbReference type="ARBA" id="ARBA00023136"/>
    </source>
</evidence>
<dbReference type="GO" id="GO:0016020">
    <property type="term" value="C:membrane"/>
    <property type="evidence" value="ECO:0007669"/>
    <property type="project" value="UniProtKB-SubCell"/>
</dbReference>
<feature type="transmembrane region" description="Helical" evidence="7">
    <location>
        <begin position="164"/>
        <end position="186"/>
    </location>
</feature>
<dbReference type="GO" id="GO:0033013">
    <property type="term" value="P:tetrapyrrole metabolic process"/>
    <property type="evidence" value="ECO:0007669"/>
    <property type="project" value="UniProtKB-ARBA"/>
</dbReference>
<gene>
    <name evidence="9" type="ORF">CYCCA115_LOCUS14938</name>
</gene>
<evidence type="ECO:0000313" key="10">
    <source>
        <dbReference type="Proteomes" id="UP001295423"/>
    </source>
</evidence>
<dbReference type="Proteomes" id="UP001295423">
    <property type="component" value="Unassembled WGS sequence"/>
</dbReference>
<reference evidence="9" key="1">
    <citation type="submission" date="2023-08" db="EMBL/GenBank/DDBJ databases">
        <authorList>
            <person name="Audoor S."/>
            <person name="Bilcke G."/>
        </authorList>
    </citation>
    <scope>NUCLEOTIDE SEQUENCE</scope>
</reference>
<dbReference type="InterPro" id="IPR038330">
    <property type="entry name" value="TspO/MBR-related_sf"/>
</dbReference>
<keyword evidence="10" id="KW-1185">Reference proteome</keyword>
<evidence type="ECO:0000313" key="9">
    <source>
        <dbReference type="EMBL" id="CAJ1954346.1"/>
    </source>
</evidence>
<evidence type="ECO:0000256" key="7">
    <source>
        <dbReference type="SAM" id="Phobius"/>
    </source>
</evidence>
<proteinExistence type="inferred from homology"/>
<keyword evidence="3 7" id="KW-0812">Transmembrane</keyword>
<dbReference type="PANTHER" id="PTHR10057">
    <property type="entry name" value="PERIPHERAL-TYPE BENZODIAZEPINE RECEPTOR"/>
    <property type="match status" value="1"/>
</dbReference>
<protein>
    <submittedName>
        <fullName evidence="9">Uncharacterized protein</fullName>
    </submittedName>
</protein>
<dbReference type="Pfam" id="PF03073">
    <property type="entry name" value="TspO_MBR"/>
    <property type="match status" value="1"/>
</dbReference>
<comment type="subcellular location">
    <subcellularLocation>
        <location evidence="1">Membrane</location>
        <topology evidence="1">Multi-pass membrane protein</topology>
    </subcellularLocation>
</comment>
<evidence type="ECO:0000256" key="6">
    <source>
        <dbReference type="SAM" id="MobiDB-lite"/>
    </source>
</evidence>
<feature type="transmembrane region" description="Helical" evidence="7">
    <location>
        <begin position="104"/>
        <end position="122"/>
    </location>
</feature>
<organism evidence="9 10">
    <name type="scientific">Cylindrotheca closterium</name>
    <dbReference type="NCBI Taxonomy" id="2856"/>
    <lineage>
        <taxon>Eukaryota</taxon>
        <taxon>Sar</taxon>
        <taxon>Stramenopiles</taxon>
        <taxon>Ochrophyta</taxon>
        <taxon>Bacillariophyta</taxon>
        <taxon>Bacillariophyceae</taxon>
        <taxon>Bacillariophycidae</taxon>
        <taxon>Bacillariales</taxon>
        <taxon>Bacillariaceae</taxon>
        <taxon>Cylindrotheca</taxon>
    </lineage>
</organism>
<evidence type="ECO:0000256" key="2">
    <source>
        <dbReference type="ARBA" id="ARBA00007524"/>
    </source>
</evidence>
<evidence type="ECO:0000256" key="8">
    <source>
        <dbReference type="SAM" id="SignalP"/>
    </source>
</evidence>
<dbReference type="AlphaFoldDB" id="A0AAD2FWK5"/>
<evidence type="ECO:0000256" key="1">
    <source>
        <dbReference type="ARBA" id="ARBA00004141"/>
    </source>
</evidence>
<comment type="caution">
    <text evidence="9">The sequence shown here is derived from an EMBL/GenBank/DDBJ whole genome shotgun (WGS) entry which is preliminary data.</text>
</comment>
<keyword evidence="8" id="KW-0732">Signal</keyword>
<feature type="signal peptide" evidence="8">
    <location>
        <begin position="1"/>
        <end position="20"/>
    </location>
</feature>
<dbReference type="PANTHER" id="PTHR10057:SF0">
    <property type="entry name" value="TRANSLOCATOR PROTEIN"/>
    <property type="match status" value="1"/>
</dbReference>
<feature type="region of interest" description="Disordered" evidence="6">
    <location>
        <begin position="134"/>
        <end position="154"/>
    </location>
</feature>
<feature type="chain" id="PRO_5042061040" evidence="8">
    <location>
        <begin position="21"/>
        <end position="304"/>
    </location>
</feature>